<reference evidence="1" key="1">
    <citation type="submission" date="2021-01" db="EMBL/GenBank/DDBJ databases">
        <title>Adiantum capillus-veneris genome.</title>
        <authorList>
            <person name="Fang Y."/>
            <person name="Liao Q."/>
        </authorList>
    </citation>
    <scope>NUCLEOTIDE SEQUENCE</scope>
    <source>
        <strain evidence="1">H3</strain>
        <tissue evidence="1">Leaf</tissue>
    </source>
</reference>
<dbReference type="EMBL" id="JABFUD020000002">
    <property type="protein sequence ID" value="KAI5082769.1"/>
    <property type="molecule type" value="Genomic_DNA"/>
</dbReference>
<dbReference type="Proteomes" id="UP000886520">
    <property type="component" value="Chromosome 3"/>
</dbReference>
<sequence>MNGFSYKALITTSRENSNISDLIRSYTFKLHLLQKLKCVLSFSTTCIHSQHGVPRNQIPFK</sequence>
<dbReference type="AlphaFoldDB" id="A0A9D4VAH7"/>
<comment type="caution">
    <text evidence="1">The sequence shown here is derived from an EMBL/GenBank/DDBJ whole genome shotgun (WGS) entry which is preliminary data.</text>
</comment>
<protein>
    <submittedName>
        <fullName evidence="1">Uncharacterized protein</fullName>
    </submittedName>
</protein>
<organism evidence="1 2">
    <name type="scientific">Adiantum capillus-veneris</name>
    <name type="common">Maidenhair fern</name>
    <dbReference type="NCBI Taxonomy" id="13818"/>
    <lineage>
        <taxon>Eukaryota</taxon>
        <taxon>Viridiplantae</taxon>
        <taxon>Streptophyta</taxon>
        <taxon>Embryophyta</taxon>
        <taxon>Tracheophyta</taxon>
        <taxon>Polypodiopsida</taxon>
        <taxon>Polypodiidae</taxon>
        <taxon>Polypodiales</taxon>
        <taxon>Pteridineae</taxon>
        <taxon>Pteridaceae</taxon>
        <taxon>Vittarioideae</taxon>
        <taxon>Adiantum</taxon>
    </lineage>
</organism>
<evidence type="ECO:0000313" key="1">
    <source>
        <dbReference type="EMBL" id="KAI5082769.1"/>
    </source>
</evidence>
<accession>A0A9D4VAH7</accession>
<gene>
    <name evidence="1" type="ORF">GOP47_0002512</name>
</gene>
<proteinExistence type="predicted"/>
<name>A0A9D4VAH7_ADICA</name>
<keyword evidence="2" id="KW-1185">Reference proteome</keyword>
<evidence type="ECO:0000313" key="2">
    <source>
        <dbReference type="Proteomes" id="UP000886520"/>
    </source>
</evidence>